<feature type="transmembrane region" description="Helical" evidence="1">
    <location>
        <begin position="36"/>
        <end position="58"/>
    </location>
</feature>
<gene>
    <name evidence="2" type="ORF">NQ491_08480</name>
</gene>
<keyword evidence="3" id="KW-1185">Reference proteome</keyword>
<keyword evidence="1" id="KW-0812">Transmembrane</keyword>
<evidence type="ECO:0000313" key="2">
    <source>
        <dbReference type="EMBL" id="UWN56682.1"/>
    </source>
</evidence>
<dbReference type="EMBL" id="CP102294">
    <property type="protein sequence ID" value="UWN56682.1"/>
    <property type="molecule type" value="Genomic_DNA"/>
</dbReference>
<dbReference type="Proteomes" id="UP001059295">
    <property type="component" value="Chromosome"/>
</dbReference>
<feature type="transmembrane region" description="Helical" evidence="1">
    <location>
        <begin position="12"/>
        <end position="30"/>
    </location>
</feature>
<dbReference type="RefSeq" id="WP_019246601.1">
    <property type="nucleotide sequence ID" value="NZ_CAPH01000018.1"/>
</dbReference>
<dbReference type="GeneID" id="82891764"/>
<proteinExistence type="predicted"/>
<name>A0ABY5UXF9_9BACT</name>
<evidence type="ECO:0000256" key="1">
    <source>
        <dbReference type="SAM" id="Phobius"/>
    </source>
</evidence>
<evidence type="ECO:0000313" key="3">
    <source>
        <dbReference type="Proteomes" id="UP001059295"/>
    </source>
</evidence>
<organism evidence="2 3">
    <name type="scientific">Alistipes ihumii AP11</name>
    <dbReference type="NCBI Taxonomy" id="1211813"/>
    <lineage>
        <taxon>Bacteria</taxon>
        <taxon>Pseudomonadati</taxon>
        <taxon>Bacteroidota</taxon>
        <taxon>Bacteroidia</taxon>
        <taxon>Bacteroidales</taxon>
        <taxon>Rikenellaceae</taxon>
        <taxon>Alistipes</taxon>
    </lineage>
</organism>
<keyword evidence="1" id="KW-1133">Transmembrane helix</keyword>
<keyword evidence="1" id="KW-0472">Membrane</keyword>
<accession>A0ABY5UXF9</accession>
<reference evidence="2" key="1">
    <citation type="journal article" date="2022" name="Cell">
        <title>Design, construction, and in vivo augmentation of a complex gut microbiome.</title>
        <authorList>
            <person name="Cheng A.G."/>
            <person name="Ho P.Y."/>
            <person name="Aranda-Diaz A."/>
            <person name="Jain S."/>
            <person name="Yu F.B."/>
            <person name="Meng X."/>
            <person name="Wang M."/>
            <person name="Iakiviak M."/>
            <person name="Nagashima K."/>
            <person name="Zhao A."/>
            <person name="Murugkar P."/>
            <person name="Patil A."/>
            <person name="Atabakhsh K."/>
            <person name="Weakley A."/>
            <person name="Yan J."/>
            <person name="Brumbaugh A.R."/>
            <person name="Higginbottom S."/>
            <person name="Dimas A."/>
            <person name="Shiver A.L."/>
            <person name="Deutschbauer A."/>
            <person name="Neff N."/>
            <person name="Sonnenburg J.L."/>
            <person name="Huang K.C."/>
            <person name="Fischbach M.A."/>
        </authorList>
    </citation>
    <scope>NUCLEOTIDE SEQUENCE</scope>
    <source>
        <strain evidence="2">AP11</strain>
    </source>
</reference>
<protein>
    <submittedName>
        <fullName evidence="2">GRAM domain-containing protein</fullName>
    </submittedName>
</protein>
<sequence length="167" mass="18621">MNRTTHIRRSFFWKFALVLGAYRLLVHPGPNASPSYLALNMAGVILLSWIISYVYATWIRQKIARYDRIRPDMEPGEVLLAGSAATYGLHGGRLVLTDRRLIFVGSIFGKKKTVFALPSASVAALDPSGRYGLRLTTTEGRKLTFRLAQASSSLRHAFVRTAHENSL</sequence>